<sequence>MNRVFRVAVALIGLAAPMLAAGCGKHETAQATAAPAPAMKPAPPTPIDTKKAEVGGSTWDPEWDKIVELALPPAMLSGQVPHDVRRFCPRFYTMAEDDKRAFWTYFFQALAGAEAGLEPTVQAKHTQPEMEVKDEVTGRAGRTSGLLQLTYEDQKRYGCDFDWDTDKKLPVKDPARTILQPKNNLECGVKILDHQLIEKHKPLLSASGYWSTLRPGTMSYRVFAKQMTNVPAACRVGAEKNVQGTR</sequence>
<feature type="signal peptide" evidence="1">
    <location>
        <begin position="1"/>
        <end position="20"/>
    </location>
</feature>
<dbReference type="RefSeq" id="WP_183973441.1">
    <property type="nucleotide sequence ID" value="NZ_JACHEB010000001.1"/>
</dbReference>
<protein>
    <recommendedName>
        <fullName evidence="4">Lytic transglycosylase domain-containing protein</fullName>
    </recommendedName>
</protein>
<organism evidence="2 3">
    <name type="scientific">Tunturiibacter gelidiferens</name>
    <dbReference type="NCBI Taxonomy" id="3069689"/>
    <lineage>
        <taxon>Bacteria</taxon>
        <taxon>Pseudomonadati</taxon>
        <taxon>Acidobacteriota</taxon>
        <taxon>Terriglobia</taxon>
        <taxon>Terriglobales</taxon>
        <taxon>Acidobacteriaceae</taxon>
        <taxon>Tunturiibacter</taxon>
    </lineage>
</organism>
<reference evidence="2 3" key="1">
    <citation type="submission" date="2020-08" db="EMBL/GenBank/DDBJ databases">
        <title>Genomic Encyclopedia of Type Strains, Phase IV (KMG-V): Genome sequencing to study the core and pangenomes of soil and plant-associated prokaryotes.</title>
        <authorList>
            <person name="Whitman W."/>
        </authorList>
    </citation>
    <scope>NUCLEOTIDE SEQUENCE [LARGE SCALE GENOMIC DNA]</scope>
    <source>
        <strain evidence="2 3">X5P2</strain>
    </source>
</reference>
<dbReference type="PROSITE" id="PS51257">
    <property type="entry name" value="PROKAR_LIPOPROTEIN"/>
    <property type="match status" value="1"/>
</dbReference>
<dbReference type="Proteomes" id="UP000535182">
    <property type="component" value="Unassembled WGS sequence"/>
</dbReference>
<evidence type="ECO:0008006" key="4">
    <source>
        <dbReference type="Google" id="ProtNLM"/>
    </source>
</evidence>
<gene>
    <name evidence="2" type="ORF">HDF14_000678</name>
</gene>
<evidence type="ECO:0000313" key="2">
    <source>
        <dbReference type="EMBL" id="MBB5327084.1"/>
    </source>
</evidence>
<dbReference type="AlphaFoldDB" id="A0A9X0U269"/>
<accession>A0A9X0U269</accession>
<name>A0A9X0U269_9BACT</name>
<keyword evidence="1" id="KW-0732">Signal</keyword>
<evidence type="ECO:0000256" key="1">
    <source>
        <dbReference type="SAM" id="SignalP"/>
    </source>
</evidence>
<proteinExistence type="predicted"/>
<keyword evidence="3" id="KW-1185">Reference proteome</keyword>
<evidence type="ECO:0000313" key="3">
    <source>
        <dbReference type="Proteomes" id="UP000535182"/>
    </source>
</evidence>
<dbReference type="EMBL" id="JACHEB010000001">
    <property type="protein sequence ID" value="MBB5327084.1"/>
    <property type="molecule type" value="Genomic_DNA"/>
</dbReference>
<feature type="chain" id="PRO_5040831167" description="Lytic transglycosylase domain-containing protein" evidence="1">
    <location>
        <begin position="21"/>
        <end position="246"/>
    </location>
</feature>
<comment type="caution">
    <text evidence="2">The sequence shown here is derived from an EMBL/GenBank/DDBJ whole genome shotgun (WGS) entry which is preliminary data.</text>
</comment>